<reference evidence="3" key="1">
    <citation type="journal article" date="2019" name="Int. J. Syst. Evol. Microbiol.">
        <title>The Global Catalogue of Microorganisms (GCM) 10K type strain sequencing project: providing services to taxonomists for standard genome sequencing and annotation.</title>
        <authorList>
            <consortium name="The Broad Institute Genomics Platform"/>
            <consortium name="The Broad Institute Genome Sequencing Center for Infectious Disease"/>
            <person name="Wu L."/>
            <person name="Ma J."/>
        </authorList>
    </citation>
    <scope>NUCLEOTIDE SEQUENCE [LARGE SCALE GENOMIC DNA]</scope>
    <source>
        <strain evidence="3">CCM 7224</strain>
    </source>
</reference>
<keyword evidence="1" id="KW-0732">Signal</keyword>
<accession>A0ABV9UMF4</accession>
<dbReference type="Proteomes" id="UP001595834">
    <property type="component" value="Unassembled WGS sequence"/>
</dbReference>
<dbReference type="RefSeq" id="WP_344371601.1">
    <property type="nucleotide sequence ID" value="NZ_BAAASQ010000004.1"/>
</dbReference>
<comment type="caution">
    <text evidence="2">The sequence shown here is derived from an EMBL/GenBank/DDBJ whole genome shotgun (WGS) entry which is preliminary data.</text>
</comment>
<feature type="signal peptide" evidence="1">
    <location>
        <begin position="1"/>
        <end position="33"/>
    </location>
</feature>
<keyword evidence="3" id="KW-1185">Reference proteome</keyword>
<evidence type="ECO:0000256" key="1">
    <source>
        <dbReference type="SAM" id="SignalP"/>
    </source>
</evidence>
<organism evidence="2 3">
    <name type="scientific">Streptomyces mauvecolor</name>
    <dbReference type="NCBI Taxonomy" id="58345"/>
    <lineage>
        <taxon>Bacteria</taxon>
        <taxon>Bacillati</taxon>
        <taxon>Actinomycetota</taxon>
        <taxon>Actinomycetes</taxon>
        <taxon>Kitasatosporales</taxon>
        <taxon>Streptomycetaceae</taxon>
        <taxon>Streptomyces</taxon>
    </lineage>
</organism>
<sequence>MTPKRRATPIRWLGTVVGATLLLVALVPSSAQAADGQFPYIRFDTGTRDALANPPNGFCLQLPGGAAHAGNDTDATAFVYADTGCQQLLAIVGVGGTWDETGPPPLPARSVGFGSG</sequence>
<proteinExistence type="predicted"/>
<name>A0ABV9UMF4_9ACTN</name>
<evidence type="ECO:0000313" key="3">
    <source>
        <dbReference type="Proteomes" id="UP001595834"/>
    </source>
</evidence>
<feature type="chain" id="PRO_5047225240" evidence="1">
    <location>
        <begin position="34"/>
        <end position="116"/>
    </location>
</feature>
<protein>
    <submittedName>
        <fullName evidence="2">Uncharacterized protein</fullName>
    </submittedName>
</protein>
<gene>
    <name evidence="2" type="ORF">ACFPFX_18480</name>
</gene>
<dbReference type="EMBL" id="JBHSIZ010000018">
    <property type="protein sequence ID" value="MFC4958274.1"/>
    <property type="molecule type" value="Genomic_DNA"/>
</dbReference>
<evidence type="ECO:0000313" key="2">
    <source>
        <dbReference type="EMBL" id="MFC4958274.1"/>
    </source>
</evidence>